<sequence length="87" mass="9943">MPYNNVNSQKDPAKRSEQSDFVTLSNEDERKSAYTDAELTRIEQTLGDRARRRAAHIFDLEQMHLSEFTTDSHAQPQQTATSEEVTA</sequence>
<feature type="region of interest" description="Disordered" evidence="1">
    <location>
        <begin position="67"/>
        <end position="87"/>
    </location>
</feature>
<feature type="compositionally biased region" description="Polar residues" evidence="1">
    <location>
        <begin position="1"/>
        <end position="10"/>
    </location>
</feature>
<name>A0A2I8VS35_9EURY</name>
<organism evidence="2 3">
    <name type="scientific">Salinigranum rubrum</name>
    <dbReference type="NCBI Taxonomy" id="755307"/>
    <lineage>
        <taxon>Archaea</taxon>
        <taxon>Methanobacteriati</taxon>
        <taxon>Methanobacteriota</taxon>
        <taxon>Stenosarchaea group</taxon>
        <taxon>Halobacteria</taxon>
        <taxon>Halobacteriales</taxon>
        <taxon>Haloferacaceae</taxon>
        <taxon>Salinigranum</taxon>
    </lineage>
</organism>
<dbReference type="RefSeq" id="WP_103428395.1">
    <property type="nucleotide sequence ID" value="NZ_CP026314.1"/>
</dbReference>
<feature type="region of interest" description="Disordered" evidence="1">
    <location>
        <begin position="1"/>
        <end position="29"/>
    </location>
</feature>
<protein>
    <submittedName>
        <fullName evidence="2">Uncharacterized protein</fullName>
    </submittedName>
</protein>
<keyword evidence="2" id="KW-0614">Plasmid</keyword>
<dbReference type="AlphaFoldDB" id="A0A2I8VS35"/>
<gene>
    <name evidence="2" type="ORF">C2R22_24625</name>
</gene>
<evidence type="ECO:0000256" key="1">
    <source>
        <dbReference type="SAM" id="MobiDB-lite"/>
    </source>
</evidence>
<evidence type="ECO:0000313" key="3">
    <source>
        <dbReference type="Proteomes" id="UP000236584"/>
    </source>
</evidence>
<geneLocation type="plasmid" evidence="2 3">
    <name>unnamed5</name>
</geneLocation>
<dbReference type="GeneID" id="35595351"/>
<dbReference type="KEGG" id="srub:C2R22_24625"/>
<keyword evidence="3" id="KW-1185">Reference proteome</keyword>
<evidence type="ECO:0000313" key="2">
    <source>
        <dbReference type="EMBL" id="AUV84717.1"/>
    </source>
</evidence>
<dbReference type="EMBL" id="CP026314">
    <property type="protein sequence ID" value="AUV84717.1"/>
    <property type="molecule type" value="Genomic_DNA"/>
</dbReference>
<reference evidence="2 3" key="1">
    <citation type="submission" date="2018-01" db="EMBL/GenBank/DDBJ databases">
        <title>Complete genome sequence of Salinigranum rubrum GX10T, an extremely halophilic archaeon isolated from a marine solar saltern.</title>
        <authorList>
            <person name="Han S."/>
        </authorList>
    </citation>
    <scope>NUCLEOTIDE SEQUENCE [LARGE SCALE GENOMIC DNA]</scope>
    <source>
        <strain evidence="2 3">GX10</strain>
        <plasmid evidence="3">Plasmid unnamed5</plasmid>
    </source>
</reference>
<accession>A0A2I8VS35</accession>
<proteinExistence type="predicted"/>
<dbReference type="Proteomes" id="UP000236584">
    <property type="component" value="Plasmid unnamed5"/>
</dbReference>